<name>A0AAW5V5I0_9BACT</name>
<dbReference type="RefSeq" id="WP_264911599.1">
    <property type="nucleotide sequence ID" value="NZ_JAPDUL010000001.1"/>
</dbReference>
<comment type="caution">
    <text evidence="1">The sequence shown here is derived from an EMBL/GenBank/DDBJ whole genome shotgun (WGS) entry which is preliminary data.</text>
</comment>
<sequence length="159" mass="18944">MDEILNLVDVKLGEEKNSIVYPVDFNKVPSIECLINKYLFAIDSPATSLCNIYTLNNRTIQEIKKWYHFLYNQFTPDSEDYTDVHRYYALYEKELNELIDQLPTIKAMVPNFVEDVQFVKNVIFYNENCKLYLFRVRPFGYLDKNGIFDYTFSIEDIKL</sequence>
<reference evidence="1" key="1">
    <citation type="submission" date="2022-11" db="EMBL/GenBank/DDBJ databases">
        <title>Genomic repertoires linked with pathogenic potency of arthritogenic Prevotella copri isolated from the gut of rheumatoid arthritis patients.</title>
        <authorList>
            <person name="Nii T."/>
            <person name="Maeda Y."/>
            <person name="Motooka D."/>
            <person name="Naito M."/>
            <person name="Matsumoto Y."/>
            <person name="Ogawa T."/>
            <person name="Oguro-Igashira E."/>
            <person name="Kishikawa T."/>
            <person name="Yamashita M."/>
            <person name="Koizumi S."/>
            <person name="Kurakawa T."/>
            <person name="Okumura R."/>
            <person name="Kayama H."/>
            <person name="Murakami M."/>
            <person name="Sakaguchi T."/>
            <person name="Das B."/>
            <person name="Nakamura S."/>
            <person name="Okada Y."/>
            <person name="Kumanogoh A."/>
            <person name="Takeda K."/>
        </authorList>
    </citation>
    <scope>NUCLEOTIDE SEQUENCE</scope>
    <source>
        <strain evidence="1">RA-N001-16</strain>
    </source>
</reference>
<proteinExistence type="predicted"/>
<dbReference type="AlphaFoldDB" id="A0AAW5V5I0"/>
<accession>A0AAW5V5I0</accession>
<dbReference type="EMBL" id="JAPDUM010000001">
    <property type="protein sequence ID" value="MCW4165509.1"/>
    <property type="molecule type" value="Genomic_DNA"/>
</dbReference>
<gene>
    <name evidence="1" type="ORF">ONS98_09810</name>
</gene>
<dbReference type="Proteomes" id="UP001209476">
    <property type="component" value="Unassembled WGS sequence"/>
</dbReference>
<organism evidence="1 2">
    <name type="scientific">Segatella copri</name>
    <dbReference type="NCBI Taxonomy" id="165179"/>
    <lineage>
        <taxon>Bacteria</taxon>
        <taxon>Pseudomonadati</taxon>
        <taxon>Bacteroidota</taxon>
        <taxon>Bacteroidia</taxon>
        <taxon>Bacteroidales</taxon>
        <taxon>Prevotellaceae</taxon>
        <taxon>Segatella</taxon>
    </lineage>
</organism>
<evidence type="ECO:0000313" key="2">
    <source>
        <dbReference type="Proteomes" id="UP001209476"/>
    </source>
</evidence>
<protein>
    <submittedName>
        <fullName evidence="1">Uncharacterized protein</fullName>
    </submittedName>
</protein>
<evidence type="ECO:0000313" key="1">
    <source>
        <dbReference type="EMBL" id="MCW4165509.1"/>
    </source>
</evidence>